<keyword evidence="4" id="KW-1133">Transmembrane helix</keyword>
<dbReference type="EMBL" id="CAJNYV010003310">
    <property type="protein sequence ID" value="CAF3558672.1"/>
    <property type="molecule type" value="Genomic_DNA"/>
</dbReference>
<dbReference type="AlphaFoldDB" id="A0A818KMP6"/>
<name>A0A818KMP6_9BILA</name>
<dbReference type="GO" id="GO:0016787">
    <property type="term" value="F:hydrolase activity"/>
    <property type="evidence" value="ECO:0007669"/>
    <property type="project" value="UniProtKB-KW"/>
</dbReference>
<dbReference type="InterPro" id="IPR033140">
    <property type="entry name" value="Lipase_GDXG_put_SER_AS"/>
</dbReference>
<feature type="transmembrane region" description="Helical" evidence="4">
    <location>
        <begin position="7"/>
        <end position="25"/>
    </location>
</feature>
<keyword evidence="2" id="KW-0378">Hydrolase</keyword>
<accession>A0A818KMP6</accession>
<dbReference type="InterPro" id="IPR050300">
    <property type="entry name" value="GDXG_lipolytic_enzyme"/>
</dbReference>
<evidence type="ECO:0000313" key="6">
    <source>
        <dbReference type="EMBL" id="CAF3558672.1"/>
    </source>
</evidence>
<feature type="domain" description="Alpha/beta hydrolase fold-3" evidence="5">
    <location>
        <begin position="315"/>
        <end position="378"/>
    </location>
</feature>
<dbReference type="Pfam" id="PF07859">
    <property type="entry name" value="Abhydrolase_3"/>
    <property type="match status" value="2"/>
</dbReference>
<dbReference type="PANTHER" id="PTHR48081">
    <property type="entry name" value="AB HYDROLASE SUPERFAMILY PROTEIN C4A8.06C"/>
    <property type="match status" value="1"/>
</dbReference>
<evidence type="ECO:0000256" key="4">
    <source>
        <dbReference type="SAM" id="Phobius"/>
    </source>
</evidence>
<feature type="domain" description="Alpha/beta hydrolase fold-3" evidence="5">
    <location>
        <begin position="116"/>
        <end position="240"/>
    </location>
</feature>
<proteinExistence type="inferred from homology"/>
<protein>
    <recommendedName>
        <fullName evidence="5">Alpha/beta hydrolase fold-3 domain-containing protein</fullName>
    </recommendedName>
</protein>
<evidence type="ECO:0000256" key="2">
    <source>
        <dbReference type="ARBA" id="ARBA00022801"/>
    </source>
</evidence>
<dbReference type="PANTHER" id="PTHR48081:SF8">
    <property type="entry name" value="ALPHA_BETA HYDROLASE FOLD-3 DOMAIN-CONTAINING PROTEIN-RELATED"/>
    <property type="match status" value="1"/>
</dbReference>
<dbReference type="PROSITE" id="PS01174">
    <property type="entry name" value="LIPASE_GDXG_SER"/>
    <property type="match status" value="1"/>
</dbReference>
<evidence type="ECO:0000256" key="3">
    <source>
        <dbReference type="PROSITE-ProRule" id="PRU10038"/>
    </source>
</evidence>
<organism evidence="6 7">
    <name type="scientific">Rotaria socialis</name>
    <dbReference type="NCBI Taxonomy" id="392032"/>
    <lineage>
        <taxon>Eukaryota</taxon>
        <taxon>Metazoa</taxon>
        <taxon>Spiralia</taxon>
        <taxon>Gnathifera</taxon>
        <taxon>Rotifera</taxon>
        <taxon>Eurotatoria</taxon>
        <taxon>Bdelloidea</taxon>
        <taxon>Philodinida</taxon>
        <taxon>Philodinidae</taxon>
        <taxon>Rotaria</taxon>
    </lineage>
</organism>
<comment type="caution">
    <text evidence="6">The sequence shown here is derived from an EMBL/GenBank/DDBJ whole genome shotgun (WGS) entry which is preliminary data.</text>
</comment>
<reference evidence="6" key="1">
    <citation type="submission" date="2021-02" db="EMBL/GenBank/DDBJ databases">
        <authorList>
            <person name="Nowell W R."/>
        </authorList>
    </citation>
    <scope>NUCLEOTIDE SEQUENCE</scope>
</reference>
<keyword evidence="4" id="KW-0812">Transmembrane</keyword>
<evidence type="ECO:0000256" key="1">
    <source>
        <dbReference type="ARBA" id="ARBA00010515"/>
    </source>
</evidence>
<sequence length="590" mass="68206">MQSSSRINIFFFTISLFVLLIGIVYQPLPDNFPQPWKYRFLSYWAHRIDQLGSYCEQMNLFTRINLIRNLHYLSMGLFKKRHPECRLKVYDRKIANVHVRIYEPEESIDHEEKTTMIYFHGGGFLLGSIETYDQATYRMANLTRTTLFAVEYRLAPEHRFPSGLEDCLSVSRELFENGHNYKINSNRIIMSGDSAGGNLALVVSHLLINVGHTPYLLSLLYPSLQFFDFTLPSYRTYLKQNILGVLNENNLVSMVSLLSENEIQVTSDFLLNSHLSIDDKTKLYPFIDPNKYLSIAHDFNISHEGNESLIKDLKYLLSPLMSPLLVSDEQLLKLPTILLFTTEFDILRDEGFIFASRLNSLNKTIYHHHFSNAFHGAHAFLYGPLKKSCKNGGWSDVYKHSQRPKHLQRLKDIIESGQLIITTTSSSLGVNTSHERVLTLDEKVTRAETYWAMATAKLGLSYNSSQYIQELFCQMFPDSIVAKEFSMKPRKLSYILSHGTGRYFAQVMLNDLMKAPGFTLIFDETIVVGVRKQLDLHFRYWCERKQEIVVRYYKSIFLGHATAEILFRNMIDALRADGVDITKMLMLGIF</sequence>
<evidence type="ECO:0000313" key="7">
    <source>
        <dbReference type="Proteomes" id="UP000663865"/>
    </source>
</evidence>
<dbReference type="Proteomes" id="UP000663865">
    <property type="component" value="Unassembled WGS sequence"/>
</dbReference>
<dbReference type="SUPFAM" id="SSF53474">
    <property type="entry name" value="alpha/beta-Hydrolases"/>
    <property type="match status" value="1"/>
</dbReference>
<feature type="active site" evidence="3">
    <location>
        <position position="194"/>
    </location>
</feature>
<dbReference type="InterPro" id="IPR013094">
    <property type="entry name" value="AB_hydrolase_3"/>
</dbReference>
<gene>
    <name evidence="6" type="ORF">KIK155_LOCUS18825</name>
</gene>
<dbReference type="Gene3D" id="3.40.50.1820">
    <property type="entry name" value="alpha/beta hydrolase"/>
    <property type="match status" value="1"/>
</dbReference>
<comment type="similarity">
    <text evidence="1">Belongs to the 'GDXG' lipolytic enzyme family.</text>
</comment>
<evidence type="ECO:0000259" key="5">
    <source>
        <dbReference type="Pfam" id="PF07859"/>
    </source>
</evidence>
<dbReference type="InterPro" id="IPR029058">
    <property type="entry name" value="AB_hydrolase_fold"/>
</dbReference>
<keyword evidence="4" id="KW-0472">Membrane</keyword>